<comment type="caution">
    <text evidence="3">The sequence shown here is derived from an EMBL/GenBank/DDBJ whole genome shotgun (WGS) entry which is preliminary data.</text>
</comment>
<dbReference type="Proteomes" id="UP000765509">
    <property type="component" value="Unassembled WGS sequence"/>
</dbReference>
<dbReference type="Gene3D" id="3.30.70.270">
    <property type="match status" value="1"/>
</dbReference>
<dbReference type="InterPro" id="IPR043502">
    <property type="entry name" value="DNA/RNA_pol_sf"/>
</dbReference>
<dbReference type="Gene3D" id="3.10.10.10">
    <property type="entry name" value="HIV Type 1 Reverse Transcriptase, subunit A, domain 1"/>
    <property type="match status" value="1"/>
</dbReference>
<dbReference type="PANTHER" id="PTHR24559:SF444">
    <property type="entry name" value="REVERSE TRANSCRIPTASE DOMAIN-CONTAINING PROTEIN"/>
    <property type="match status" value="1"/>
</dbReference>
<dbReference type="EMBL" id="AVOT02130199">
    <property type="protein sequence ID" value="MBW0588347.1"/>
    <property type="molecule type" value="Genomic_DNA"/>
</dbReference>
<dbReference type="AlphaFoldDB" id="A0A9Q3KZ42"/>
<dbReference type="Pfam" id="PF00078">
    <property type="entry name" value="RVT_1"/>
    <property type="match status" value="1"/>
</dbReference>
<dbReference type="PROSITE" id="PS50878">
    <property type="entry name" value="RT_POL"/>
    <property type="match status" value="1"/>
</dbReference>
<proteinExistence type="predicted"/>
<dbReference type="InterPro" id="IPR000477">
    <property type="entry name" value="RT_dom"/>
</dbReference>
<keyword evidence="4" id="KW-1185">Reference proteome</keyword>
<feature type="compositionally biased region" description="Polar residues" evidence="1">
    <location>
        <begin position="92"/>
        <end position="101"/>
    </location>
</feature>
<dbReference type="OrthoDB" id="5978043at2759"/>
<evidence type="ECO:0000313" key="4">
    <source>
        <dbReference type="Proteomes" id="UP000765509"/>
    </source>
</evidence>
<evidence type="ECO:0000256" key="1">
    <source>
        <dbReference type="SAM" id="MobiDB-lite"/>
    </source>
</evidence>
<feature type="region of interest" description="Disordered" evidence="1">
    <location>
        <begin position="80"/>
        <end position="101"/>
    </location>
</feature>
<dbReference type="SUPFAM" id="SSF56672">
    <property type="entry name" value="DNA/RNA polymerases"/>
    <property type="match status" value="1"/>
</dbReference>
<dbReference type="InterPro" id="IPR043128">
    <property type="entry name" value="Rev_trsase/Diguanyl_cyclase"/>
</dbReference>
<reference evidence="3" key="1">
    <citation type="submission" date="2021-03" db="EMBL/GenBank/DDBJ databases">
        <title>Draft genome sequence of rust myrtle Austropuccinia psidii MF-1, a brazilian biotype.</title>
        <authorList>
            <person name="Quecine M.C."/>
            <person name="Pachon D.M.R."/>
            <person name="Bonatelli M.L."/>
            <person name="Correr F.H."/>
            <person name="Franceschini L.M."/>
            <person name="Leite T.F."/>
            <person name="Margarido G.R.A."/>
            <person name="Almeida C.A."/>
            <person name="Ferrarezi J.A."/>
            <person name="Labate C.A."/>
        </authorList>
    </citation>
    <scope>NUCLEOTIDE SEQUENCE</scope>
    <source>
        <strain evidence="3">MF-1</strain>
    </source>
</reference>
<name>A0A9Q3KZ42_9BASI</name>
<organism evidence="3 4">
    <name type="scientific">Austropuccinia psidii MF-1</name>
    <dbReference type="NCBI Taxonomy" id="1389203"/>
    <lineage>
        <taxon>Eukaryota</taxon>
        <taxon>Fungi</taxon>
        <taxon>Dikarya</taxon>
        <taxon>Basidiomycota</taxon>
        <taxon>Pucciniomycotina</taxon>
        <taxon>Pucciniomycetes</taxon>
        <taxon>Pucciniales</taxon>
        <taxon>Sphaerophragmiaceae</taxon>
        <taxon>Austropuccinia</taxon>
    </lineage>
</organism>
<dbReference type="PANTHER" id="PTHR24559">
    <property type="entry name" value="TRANSPOSON TY3-I GAG-POL POLYPROTEIN"/>
    <property type="match status" value="1"/>
</dbReference>
<protein>
    <recommendedName>
        <fullName evidence="2">Reverse transcriptase domain-containing protein</fullName>
    </recommendedName>
</protein>
<feature type="domain" description="Reverse transcriptase" evidence="2">
    <location>
        <begin position="199"/>
        <end position="378"/>
    </location>
</feature>
<dbReference type="CDD" id="cd01647">
    <property type="entry name" value="RT_LTR"/>
    <property type="match status" value="1"/>
</dbReference>
<accession>A0A9Q3KZ42</accession>
<gene>
    <name evidence="3" type="ORF">O181_128062</name>
</gene>
<dbReference type="Gene3D" id="2.40.70.10">
    <property type="entry name" value="Acid Proteases"/>
    <property type="match status" value="1"/>
</dbReference>
<sequence length="390" mass="44143">MVELPSFPSFEWDFLVIDTSKGEDLILGFDFLNHFNPSIDWRQGLITFNDDNKDYCDPPNSFRNDSSTSKSCAALVGDSRTPSIPSSVHIPSLNSHKSLPSSRDEVFKEIQDVGEDNSVSSLHLLFGNMDLPPSSYHDSLQELWDEEEEPEEVKAEEIPPHCACDHHIELEGSLPLAGVIYSLSKQESDTLRAYISENVEKGFIRPSSSSTGAPVLFVKKKDGGLRLCVDYRKVNAVTRKNKYPIPPMNQLLNVFNCSSIFFKIYLRGAYNLLRIKEGDEYLTCFRTKYGSYEYLVMPFGLTNAPSSFQNLVNDIFQDLLNFYVVVYLDDLMVFSKSEEEHVTHMSTVLSRLRANNLFAKASKCLFLVSSVEYLGYVVSYEGLKMDQANV</sequence>
<dbReference type="InterPro" id="IPR053134">
    <property type="entry name" value="RNA-dir_DNA_polymerase"/>
</dbReference>
<dbReference type="InterPro" id="IPR021109">
    <property type="entry name" value="Peptidase_aspartic_dom_sf"/>
</dbReference>
<evidence type="ECO:0000313" key="3">
    <source>
        <dbReference type="EMBL" id="MBW0588347.1"/>
    </source>
</evidence>
<evidence type="ECO:0000259" key="2">
    <source>
        <dbReference type="PROSITE" id="PS50878"/>
    </source>
</evidence>